<evidence type="ECO:0000256" key="1">
    <source>
        <dbReference type="PIRSR" id="PIRSR016487-1"/>
    </source>
</evidence>
<dbReference type="KEGG" id="snan:I6N98_11245"/>
<dbReference type="AlphaFoldDB" id="A0A7T4UQ41"/>
<dbReference type="InterPro" id="IPR023577">
    <property type="entry name" value="CYTH_domain"/>
</dbReference>
<evidence type="ECO:0000259" key="2">
    <source>
        <dbReference type="PROSITE" id="PS51707"/>
    </source>
</evidence>
<dbReference type="InterPro" id="IPR033469">
    <property type="entry name" value="CYTH-like_dom_sf"/>
</dbReference>
<dbReference type="PROSITE" id="PS51707">
    <property type="entry name" value="CYTH"/>
    <property type="match status" value="1"/>
</dbReference>
<sequence length="156" mass="18225">MSLEIERRFVLDELPEDWRQQAKAIAIKQGYLIIEERRELRLRKKGTRHLMTVKYGTGLMRDEQEQEIDAGLFEMLWPLTEGKRLEKTRYSMWVGDDLYEADVFEGGLAPLLMLEVEFATEADANRFTPPDFGCRDVTDDPRYKNASLAKHGRPED</sequence>
<dbReference type="RefSeq" id="WP_198568457.1">
    <property type="nucleotide sequence ID" value="NZ_CP066167.1"/>
</dbReference>
<gene>
    <name evidence="3" type="ORF">I6N98_11245</name>
</gene>
<dbReference type="Gene3D" id="2.40.320.10">
    <property type="entry name" value="Hypothetical Protein Pfu-838710-001"/>
    <property type="match status" value="1"/>
</dbReference>
<keyword evidence="4" id="KW-1185">Reference proteome</keyword>
<dbReference type="Proteomes" id="UP000596063">
    <property type="component" value="Chromosome"/>
</dbReference>
<protein>
    <submittedName>
        <fullName evidence="3">Adenylate cyclase</fullName>
    </submittedName>
</protein>
<reference evidence="3 4" key="1">
    <citation type="submission" date="2020-12" db="EMBL/GenBank/DDBJ databases">
        <authorList>
            <person name="Shan Y."/>
        </authorList>
    </citation>
    <scope>NUCLEOTIDE SEQUENCE [LARGE SCALE GENOMIC DNA]</scope>
    <source>
        <strain evidence="4">csc3.9</strain>
    </source>
</reference>
<dbReference type="SUPFAM" id="SSF55154">
    <property type="entry name" value="CYTH-like phosphatases"/>
    <property type="match status" value="1"/>
</dbReference>
<dbReference type="PANTHER" id="PTHR40114:SF1">
    <property type="entry name" value="SLR0698 PROTEIN"/>
    <property type="match status" value="1"/>
</dbReference>
<proteinExistence type="predicted"/>
<dbReference type="InterPro" id="IPR012042">
    <property type="entry name" value="NeuTTM/CthTTM-like"/>
</dbReference>
<dbReference type="PIRSF" id="PIRSF016487">
    <property type="entry name" value="CYTH_UCP016487"/>
    <property type="match status" value="1"/>
</dbReference>
<dbReference type="PANTHER" id="PTHR40114">
    <property type="entry name" value="SLR0698 PROTEIN"/>
    <property type="match status" value="1"/>
</dbReference>
<dbReference type="EMBL" id="CP066167">
    <property type="protein sequence ID" value="QQD16955.1"/>
    <property type="molecule type" value="Genomic_DNA"/>
</dbReference>
<accession>A0A7T4UQ41</accession>
<evidence type="ECO:0000313" key="4">
    <source>
        <dbReference type="Proteomes" id="UP000596063"/>
    </source>
</evidence>
<dbReference type="SMART" id="SM01118">
    <property type="entry name" value="CYTH"/>
    <property type="match status" value="1"/>
</dbReference>
<name>A0A7T4UQ41_9GAMM</name>
<feature type="active site" description="Proton acceptor" evidence="1">
    <location>
        <position position="31"/>
    </location>
</feature>
<organism evidence="3 4">
    <name type="scientific">Spongiibacter nanhainus</name>
    <dbReference type="NCBI Taxonomy" id="2794344"/>
    <lineage>
        <taxon>Bacteria</taxon>
        <taxon>Pseudomonadati</taxon>
        <taxon>Pseudomonadota</taxon>
        <taxon>Gammaproteobacteria</taxon>
        <taxon>Cellvibrionales</taxon>
        <taxon>Spongiibacteraceae</taxon>
        <taxon>Spongiibacter</taxon>
    </lineage>
</organism>
<evidence type="ECO:0000313" key="3">
    <source>
        <dbReference type="EMBL" id="QQD16955.1"/>
    </source>
</evidence>
<feature type="domain" description="CYTH" evidence="2">
    <location>
        <begin position="2"/>
        <end position="150"/>
    </location>
</feature>